<dbReference type="Pfam" id="PF04031">
    <property type="entry name" value="Las1"/>
    <property type="match status" value="1"/>
</dbReference>
<dbReference type="PANTHER" id="PTHR15002:SF0">
    <property type="entry name" value="RIBOSOMAL BIOGENESIS PROTEIN LAS1L"/>
    <property type="match status" value="1"/>
</dbReference>
<reference evidence="1" key="1">
    <citation type="journal article" date="2022" name="New Phytol.">
        <title>Evolutionary transition to the ectomycorrhizal habit in the genomes of a hyperdiverse lineage of mushroom-forming fungi.</title>
        <authorList>
            <person name="Looney B."/>
            <person name="Miyauchi S."/>
            <person name="Morin E."/>
            <person name="Drula E."/>
            <person name="Courty P.E."/>
            <person name="Kohler A."/>
            <person name="Kuo A."/>
            <person name="LaButti K."/>
            <person name="Pangilinan J."/>
            <person name="Lipzen A."/>
            <person name="Riley R."/>
            <person name="Andreopoulos W."/>
            <person name="He G."/>
            <person name="Johnson J."/>
            <person name="Nolan M."/>
            <person name="Tritt A."/>
            <person name="Barry K.W."/>
            <person name="Grigoriev I.V."/>
            <person name="Nagy L.G."/>
            <person name="Hibbett D."/>
            <person name="Henrissat B."/>
            <person name="Matheny P.B."/>
            <person name="Labbe J."/>
            <person name="Martin F.M."/>
        </authorList>
    </citation>
    <scope>NUCLEOTIDE SEQUENCE</scope>
    <source>
        <strain evidence="1">BPL690</strain>
    </source>
</reference>
<organism evidence="1 2">
    <name type="scientific">Multifurca ochricompacta</name>
    <dbReference type="NCBI Taxonomy" id="376703"/>
    <lineage>
        <taxon>Eukaryota</taxon>
        <taxon>Fungi</taxon>
        <taxon>Dikarya</taxon>
        <taxon>Basidiomycota</taxon>
        <taxon>Agaricomycotina</taxon>
        <taxon>Agaricomycetes</taxon>
        <taxon>Russulales</taxon>
        <taxon>Russulaceae</taxon>
        <taxon>Multifurca</taxon>
    </lineage>
</organism>
<dbReference type="GO" id="GO:0000460">
    <property type="term" value="P:maturation of 5.8S rRNA"/>
    <property type="evidence" value="ECO:0007669"/>
    <property type="project" value="TreeGrafter"/>
</dbReference>
<dbReference type="AlphaFoldDB" id="A0AAD4MCI5"/>
<name>A0AAD4MCI5_9AGAM</name>
<evidence type="ECO:0000313" key="1">
    <source>
        <dbReference type="EMBL" id="KAI0307540.1"/>
    </source>
</evidence>
<dbReference type="EMBL" id="WTXG01000001">
    <property type="protein sequence ID" value="KAI0307540.1"/>
    <property type="molecule type" value="Genomic_DNA"/>
</dbReference>
<keyword evidence="2" id="KW-1185">Reference proteome</keyword>
<dbReference type="GO" id="GO:0030687">
    <property type="term" value="C:preribosome, large subunit precursor"/>
    <property type="evidence" value="ECO:0007669"/>
    <property type="project" value="TreeGrafter"/>
</dbReference>
<gene>
    <name evidence="1" type="ORF">B0F90DRAFT_1674577</name>
</gene>
<protein>
    <submittedName>
        <fullName evidence="1">Las1-like-domain-containing protein</fullName>
    </submittedName>
</protein>
<dbReference type="Proteomes" id="UP001203297">
    <property type="component" value="Unassembled WGS sequence"/>
</dbReference>
<dbReference type="PANTHER" id="PTHR15002">
    <property type="entry name" value="RIBOSOMAL BIOGENESIS PROTEIN LAS1L"/>
    <property type="match status" value="1"/>
</dbReference>
<dbReference type="InterPro" id="IPR007174">
    <property type="entry name" value="Las1"/>
</dbReference>
<sequence>MNVPRPRPHPRRVPWSTLTEIDQLCLWVYSEDAHDSSRDRAIERLSAWKFMTPLPHALESLLSILVAIRQEDTTSTASPSSSLSLRQSYATAIIRLVNGLVDPLQVGAYARPILSIAAQIGLPAWLVELRHAATHEDLPSLELLRDGAKESLSWLLQNYFLPMLNPALTPTLPRSSIRPLEPLLRQYKSLLKSVSRDASLRTRHEADVSRVLREIERWLSEARITADARTSEFGWQSYAPTAGDFTAADGDDPREAWALDRLCEALLLRGALVPISRKKRDPPKGSHRPPSSLLVIWTPLLEKIAANHAHFFATLTSHIVAHLLANPLEECDDAAMAAERASYDVCLATWCAWLAGCHHGDEIDAEVAARREDVFLQLVHALDPHHETPQRSQQGARALLRALCDSDRRLAGISATILSMAHVSSVNVANWNERNLEVMEIRLKEVLSVSGPVGDSQPSADFEVEGQGALPTGWRLLSADGWRPCPIGKGI</sequence>
<proteinExistence type="predicted"/>
<dbReference type="GO" id="GO:0090730">
    <property type="term" value="C:Las1 complex"/>
    <property type="evidence" value="ECO:0007669"/>
    <property type="project" value="InterPro"/>
</dbReference>
<dbReference type="GO" id="GO:0004519">
    <property type="term" value="F:endonuclease activity"/>
    <property type="evidence" value="ECO:0007669"/>
    <property type="project" value="InterPro"/>
</dbReference>
<comment type="caution">
    <text evidence="1">The sequence shown here is derived from an EMBL/GenBank/DDBJ whole genome shotgun (WGS) entry which is preliminary data.</text>
</comment>
<accession>A0AAD4MCI5</accession>
<dbReference type="GO" id="GO:0000470">
    <property type="term" value="P:maturation of LSU-rRNA"/>
    <property type="evidence" value="ECO:0007669"/>
    <property type="project" value="TreeGrafter"/>
</dbReference>
<evidence type="ECO:0000313" key="2">
    <source>
        <dbReference type="Proteomes" id="UP001203297"/>
    </source>
</evidence>